<sequence>MKYFHNMIHLALRKQTCVYSLDQSTIKDIMGNLLMLLPNLKKLTHLKIGYSFVKIFGWESALSFVENSLNLRQLEAHIYTNINKTSEIRERINNVIIGHLALTKLTIHQGDDLWIDLSSCRNLTHFTFRLYNRMDNSKYEQLCALLDNNLNLEMLNIDNVSHSNLQLIGKLMKLPKLKTLCLEICPFDADFHEDLPCHRNIKDLHFVSLQNIEVCCGKFENHAKFVAFLLARSPLLKEFSLKALYSNLTFYHTLFEEFALYDQIETFRIHGRLPHGIKLFIYNEISKMMNLNYFWLHSPNFCVDDVQKVCELTNLKL</sequence>
<proteinExistence type="predicted"/>
<reference evidence="2" key="1">
    <citation type="submission" date="2022-11" db="UniProtKB">
        <authorList>
            <consortium name="WormBaseParasite"/>
        </authorList>
    </citation>
    <scope>IDENTIFICATION</scope>
</reference>
<organism evidence="1 2">
    <name type="scientific">Romanomermis culicivorax</name>
    <name type="common">Nematode worm</name>
    <dbReference type="NCBI Taxonomy" id="13658"/>
    <lineage>
        <taxon>Eukaryota</taxon>
        <taxon>Metazoa</taxon>
        <taxon>Ecdysozoa</taxon>
        <taxon>Nematoda</taxon>
        <taxon>Enoplea</taxon>
        <taxon>Dorylaimia</taxon>
        <taxon>Mermithida</taxon>
        <taxon>Mermithoidea</taxon>
        <taxon>Mermithidae</taxon>
        <taxon>Romanomermis</taxon>
    </lineage>
</organism>
<dbReference type="Proteomes" id="UP000887565">
    <property type="component" value="Unplaced"/>
</dbReference>
<keyword evidence="1" id="KW-1185">Reference proteome</keyword>
<protein>
    <submittedName>
        <fullName evidence="2">Uncharacterized protein</fullName>
    </submittedName>
</protein>
<dbReference type="SUPFAM" id="SSF52047">
    <property type="entry name" value="RNI-like"/>
    <property type="match status" value="1"/>
</dbReference>
<dbReference type="InterPro" id="IPR032675">
    <property type="entry name" value="LRR_dom_sf"/>
</dbReference>
<name>A0A915JJC6_ROMCU</name>
<evidence type="ECO:0000313" key="1">
    <source>
        <dbReference type="Proteomes" id="UP000887565"/>
    </source>
</evidence>
<dbReference type="Gene3D" id="3.80.10.10">
    <property type="entry name" value="Ribonuclease Inhibitor"/>
    <property type="match status" value="1"/>
</dbReference>
<accession>A0A915JJC6</accession>
<dbReference type="WBParaSite" id="nRc.2.0.1.t26255-RA">
    <property type="protein sequence ID" value="nRc.2.0.1.t26255-RA"/>
    <property type="gene ID" value="nRc.2.0.1.g26255"/>
</dbReference>
<dbReference type="AlphaFoldDB" id="A0A915JJC6"/>
<evidence type="ECO:0000313" key="2">
    <source>
        <dbReference type="WBParaSite" id="nRc.2.0.1.t26255-RA"/>
    </source>
</evidence>